<keyword evidence="3" id="KW-1185">Reference proteome</keyword>
<organism evidence="4">
    <name type="scientific">Anisakis simplex</name>
    <name type="common">Herring worm</name>
    <dbReference type="NCBI Taxonomy" id="6269"/>
    <lineage>
        <taxon>Eukaryota</taxon>
        <taxon>Metazoa</taxon>
        <taxon>Ecdysozoa</taxon>
        <taxon>Nematoda</taxon>
        <taxon>Chromadorea</taxon>
        <taxon>Rhabditida</taxon>
        <taxon>Spirurina</taxon>
        <taxon>Ascaridomorpha</taxon>
        <taxon>Ascaridoidea</taxon>
        <taxon>Anisakidae</taxon>
        <taxon>Anisakis</taxon>
        <taxon>Anisakis simplex complex</taxon>
    </lineage>
</organism>
<feature type="region of interest" description="Disordered" evidence="1">
    <location>
        <begin position="1"/>
        <end position="89"/>
    </location>
</feature>
<name>A0A0M3K893_ANISI</name>
<protein>
    <submittedName>
        <fullName evidence="2 4">Uncharacterized protein</fullName>
    </submittedName>
</protein>
<evidence type="ECO:0000256" key="1">
    <source>
        <dbReference type="SAM" id="MobiDB-lite"/>
    </source>
</evidence>
<reference evidence="2 3" key="2">
    <citation type="submission" date="2018-11" db="EMBL/GenBank/DDBJ databases">
        <authorList>
            <consortium name="Pathogen Informatics"/>
        </authorList>
    </citation>
    <scope>NUCLEOTIDE SEQUENCE [LARGE SCALE GENOMIC DNA]</scope>
</reference>
<dbReference type="EMBL" id="UYRR01033229">
    <property type="protein sequence ID" value="VDK58214.1"/>
    <property type="molecule type" value="Genomic_DNA"/>
</dbReference>
<accession>A0A0M3K893</accession>
<sequence length="89" mass="9922">MAELNDFLAELPSESAVKKAATESRFESDDDDDSEVDESGVNERMDDGEGVCEDKEKPGEASQMSPSRRERVPRTITDDDGWTTILPRK</sequence>
<feature type="compositionally biased region" description="Basic and acidic residues" evidence="1">
    <location>
        <begin position="16"/>
        <end position="27"/>
    </location>
</feature>
<gene>
    <name evidence="2" type="ORF">ASIM_LOCUS16591</name>
</gene>
<evidence type="ECO:0000313" key="4">
    <source>
        <dbReference type="WBParaSite" id="ASIM_0001718401-mRNA-1"/>
    </source>
</evidence>
<reference evidence="4" key="1">
    <citation type="submission" date="2017-02" db="UniProtKB">
        <authorList>
            <consortium name="WormBaseParasite"/>
        </authorList>
    </citation>
    <scope>IDENTIFICATION</scope>
</reference>
<dbReference type="Proteomes" id="UP000267096">
    <property type="component" value="Unassembled WGS sequence"/>
</dbReference>
<feature type="compositionally biased region" description="Basic and acidic residues" evidence="1">
    <location>
        <begin position="41"/>
        <end position="59"/>
    </location>
</feature>
<dbReference type="OrthoDB" id="263560at2759"/>
<evidence type="ECO:0000313" key="2">
    <source>
        <dbReference type="EMBL" id="VDK58214.1"/>
    </source>
</evidence>
<evidence type="ECO:0000313" key="3">
    <source>
        <dbReference type="Proteomes" id="UP000267096"/>
    </source>
</evidence>
<feature type="compositionally biased region" description="Acidic residues" evidence="1">
    <location>
        <begin position="28"/>
        <end position="40"/>
    </location>
</feature>
<feature type="compositionally biased region" description="Basic and acidic residues" evidence="1">
    <location>
        <begin position="67"/>
        <end position="77"/>
    </location>
</feature>
<dbReference type="AlphaFoldDB" id="A0A0M3K893"/>
<dbReference type="WBParaSite" id="ASIM_0001718401-mRNA-1">
    <property type="protein sequence ID" value="ASIM_0001718401-mRNA-1"/>
    <property type="gene ID" value="ASIM_0001718401"/>
</dbReference>
<proteinExistence type="predicted"/>